<dbReference type="SUPFAM" id="SSF50486">
    <property type="entry name" value="FMT C-terminal domain-like"/>
    <property type="match status" value="1"/>
</dbReference>
<evidence type="ECO:0000313" key="9">
    <source>
        <dbReference type="Proteomes" id="UP000217186"/>
    </source>
</evidence>
<dbReference type="CDD" id="cd08646">
    <property type="entry name" value="FMT_core_Met-tRNA-FMT_N"/>
    <property type="match status" value="1"/>
</dbReference>
<dbReference type="NCBIfam" id="TIGR00460">
    <property type="entry name" value="fmt"/>
    <property type="match status" value="1"/>
</dbReference>
<dbReference type="GO" id="GO:0005829">
    <property type="term" value="C:cytosol"/>
    <property type="evidence" value="ECO:0007669"/>
    <property type="project" value="TreeGrafter"/>
</dbReference>
<evidence type="ECO:0000256" key="5">
    <source>
        <dbReference type="HAMAP-Rule" id="MF_00182"/>
    </source>
</evidence>
<dbReference type="OrthoDB" id="9802815at2"/>
<sequence>MRLAVAATPEVALPTLHWLQTSEHDLVRVISQPDKPSGRGQELHASSVSQWAIAKSIDLVRPANIEEIESAIADVDLLITIGYGRILPSATISIPKFGCINLHFSLLPKYRGAAPVQRAIEAGETQSGVTVFALDPGMDTGPIYTSITTPIDPTMRSFELLDKLSHVGVDALKQALVAIEKGTRPTPQTGLSSLAAKISRNEAQLNWSSPAHSLVNKIRAFYPQPQAWTVFRGQPLKISSARVSNVVPDLQPGELRIVGSDCVIGTLDTAIVLERVTPAGKKEMSALDWSRGARFEDAERCG</sequence>
<dbReference type="AlphaFoldDB" id="A0A249KT02"/>
<reference evidence="8 9" key="1">
    <citation type="submission" date="2016-07" db="EMBL/GenBank/DDBJ databases">
        <title>High microdiversification within the ubiquitous acI lineage of Actinobacteria.</title>
        <authorList>
            <person name="Neuenschwander S.M."/>
            <person name="Salcher M."/>
            <person name="Ghai R."/>
            <person name="Pernthaler J."/>
        </authorList>
    </citation>
    <scope>NUCLEOTIDE SEQUENCE [LARGE SCALE GENOMIC DNA]</scope>
    <source>
        <strain evidence="8">MMS-IIA-15</strain>
    </source>
</reference>
<evidence type="ECO:0000259" key="7">
    <source>
        <dbReference type="Pfam" id="PF02911"/>
    </source>
</evidence>
<keyword evidence="9" id="KW-1185">Reference proteome</keyword>
<dbReference type="Pfam" id="PF00551">
    <property type="entry name" value="Formyl_trans_N"/>
    <property type="match status" value="1"/>
</dbReference>
<dbReference type="InterPro" id="IPR044135">
    <property type="entry name" value="Met-tRNA-FMT_C"/>
</dbReference>
<gene>
    <name evidence="5" type="primary">fmt</name>
    <name evidence="8" type="ORF">A7sIIA15_03500</name>
</gene>
<evidence type="ECO:0000256" key="4">
    <source>
        <dbReference type="ARBA" id="ARBA00022917"/>
    </source>
</evidence>
<dbReference type="SUPFAM" id="SSF53328">
    <property type="entry name" value="Formyltransferase"/>
    <property type="match status" value="1"/>
</dbReference>
<protein>
    <recommendedName>
        <fullName evidence="2 5">Methionyl-tRNA formyltransferase</fullName>
        <ecNumber evidence="2 5">2.1.2.9</ecNumber>
    </recommendedName>
</protein>
<accession>A0A249KT02</accession>
<dbReference type="Pfam" id="PF02911">
    <property type="entry name" value="Formyl_trans_C"/>
    <property type="match status" value="1"/>
</dbReference>
<evidence type="ECO:0000313" key="8">
    <source>
        <dbReference type="EMBL" id="ASY19943.1"/>
    </source>
</evidence>
<dbReference type="InterPro" id="IPR005793">
    <property type="entry name" value="Formyl_trans_C"/>
</dbReference>
<evidence type="ECO:0000256" key="2">
    <source>
        <dbReference type="ARBA" id="ARBA00012261"/>
    </source>
</evidence>
<feature type="domain" description="Formyl transferase C-terminal" evidence="7">
    <location>
        <begin position="197"/>
        <end position="293"/>
    </location>
</feature>
<comment type="similarity">
    <text evidence="1 5">Belongs to the Fmt family.</text>
</comment>
<dbReference type="KEGG" id="pvn:A7sIIA15_03500"/>
<evidence type="ECO:0000256" key="3">
    <source>
        <dbReference type="ARBA" id="ARBA00022679"/>
    </source>
</evidence>
<dbReference type="CDD" id="cd08704">
    <property type="entry name" value="Met_tRNA_FMT_C"/>
    <property type="match status" value="1"/>
</dbReference>
<dbReference type="Proteomes" id="UP000217186">
    <property type="component" value="Chromosome"/>
</dbReference>
<evidence type="ECO:0000256" key="1">
    <source>
        <dbReference type="ARBA" id="ARBA00010699"/>
    </source>
</evidence>
<feature type="domain" description="Formyl transferase N-terminal" evidence="6">
    <location>
        <begin position="4"/>
        <end position="176"/>
    </location>
</feature>
<dbReference type="PANTHER" id="PTHR11138:SF5">
    <property type="entry name" value="METHIONYL-TRNA FORMYLTRANSFERASE, MITOCHONDRIAL"/>
    <property type="match status" value="1"/>
</dbReference>
<dbReference type="Gene3D" id="3.40.50.12230">
    <property type="match status" value="1"/>
</dbReference>
<dbReference type="InterPro" id="IPR036477">
    <property type="entry name" value="Formyl_transf_N_sf"/>
</dbReference>
<proteinExistence type="inferred from homology"/>
<comment type="catalytic activity">
    <reaction evidence="5">
        <text>L-methionyl-tRNA(fMet) + (6R)-10-formyltetrahydrofolate = N-formyl-L-methionyl-tRNA(fMet) + (6S)-5,6,7,8-tetrahydrofolate + H(+)</text>
        <dbReference type="Rhea" id="RHEA:24380"/>
        <dbReference type="Rhea" id="RHEA-COMP:9952"/>
        <dbReference type="Rhea" id="RHEA-COMP:9953"/>
        <dbReference type="ChEBI" id="CHEBI:15378"/>
        <dbReference type="ChEBI" id="CHEBI:57453"/>
        <dbReference type="ChEBI" id="CHEBI:78530"/>
        <dbReference type="ChEBI" id="CHEBI:78844"/>
        <dbReference type="ChEBI" id="CHEBI:195366"/>
        <dbReference type="EC" id="2.1.2.9"/>
    </reaction>
</comment>
<dbReference type="GO" id="GO:0004479">
    <property type="term" value="F:methionyl-tRNA formyltransferase activity"/>
    <property type="evidence" value="ECO:0007669"/>
    <property type="project" value="UniProtKB-UniRule"/>
</dbReference>
<comment type="function">
    <text evidence="5">Attaches a formyl group to the free amino group of methionyl-tRNA(fMet). The formyl group appears to play a dual role in the initiator identity of N-formylmethionyl-tRNA by promoting its recognition by IF2 and preventing the misappropriation of this tRNA by the elongation apparatus.</text>
</comment>
<dbReference type="InterPro" id="IPR002376">
    <property type="entry name" value="Formyl_transf_N"/>
</dbReference>
<feature type="binding site" evidence="5">
    <location>
        <begin position="105"/>
        <end position="108"/>
    </location>
    <ligand>
        <name>(6S)-5,6,7,8-tetrahydrofolate</name>
        <dbReference type="ChEBI" id="CHEBI:57453"/>
    </ligand>
</feature>
<dbReference type="InterPro" id="IPR005794">
    <property type="entry name" value="Fmt"/>
</dbReference>
<evidence type="ECO:0000259" key="6">
    <source>
        <dbReference type="Pfam" id="PF00551"/>
    </source>
</evidence>
<dbReference type="PANTHER" id="PTHR11138">
    <property type="entry name" value="METHIONYL-TRNA FORMYLTRANSFERASE"/>
    <property type="match status" value="1"/>
</dbReference>
<dbReference type="InterPro" id="IPR041711">
    <property type="entry name" value="Met-tRNA-FMT_N"/>
</dbReference>
<organism evidence="8 9">
    <name type="scientific">Candidatus Planktophila vernalis</name>
    <dbReference type="NCBI Taxonomy" id="1884907"/>
    <lineage>
        <taxon>Bacteria</taxon>
        <taxon>Bacillati</taxon>
        <taxon>Actinomycetota</taxon>
        <taxon>Actinomycetes</taxon>
        <taxon>Candidatus Nanopelagicales</taxon>
        <taxon>Candidatus Nanopelagicaceae</taxon>
        <taxon>Candidatus Planktophila</taxon>
    </lineage>
</organism>
<keyword evidence="4 5" id="KW-0648">Protein biosynthesis</keyword>
<dbReference type="EMBL" id="CP016776">
    <property type="protein sequence ID" value="ASY19943.1"/>
    <property type="molecule type" value="Genomic_DNA"/>
</dbReference>
<name>A0A249KT02_9ACTN</name>
<keyword evidence="3 5" id="KW-0808">Transferase</keyword>
<dbReference type="EC" id="2.1.2.9" evidence="2 5"/>
<dbReference type="RefSeq" id="WP_095685815.1">
    <property type="nucleotide sequence ID" value="NZ_CP016776.1"/>
</dbReference>
<dbReference type="HAMAP" id="MF_00182">
    <property type="entry name" value="Formyl_trans"/>
    <property type="match status" value="1"/>
</dbReference>
<dbReference type="InterPro" id="IPR011034">
    <property type="entry name" value="Formyl_transferase-like_C_sf"/>
</dbReference>